<dbReference type="EMBL" id="SHBE01000001">
    <property type="protein sequence ID" value="RZO27316.1"/>
    <property type="molecule type" value="Genomic_DNA"/>
</dbReference>
<evidence type="ECO:0000313" key="4">
    <source>
        <dbReference type="Proteomes" id="UP000315825"/>
    </source>
</evidence>
<keyword evidence="2" id="KW-1133">Transmembrane helix</keyword>
<comment type="caution">
    <text evidence="3">The sequence shown here is derived from an EMBL/GenBank/DDBJ whole genome shotgun (WGS) entry which is preliminary data.</text>
</comment>
<gene>
    <name evidence="3" type="ORF">EVA92_00810</name>
</gene>
<evidence type="ECO:0000256" key="1">
    <source>
        <dbReference type="SAM" id="Coils"/>
    </source>
</evidence>
<name>A0A520N1M0_9GAMM</name>
<sequence length="98" mass="11701">MRSREKLTYFLVFVLLALTSIIILSDILYNDYSFEKNQELKEILNEKESELILLNEENLALKEKILMQRESFESSEKEIFQKNEAEQKKDLKNNNDPK</sequence>
<organism evidence="3 4">
    <name type="scientific">SAR86 cluster bacterium</name>
    <dbReference type="NCBI Taxonomy" id="2030880"/>
    <lineage>
        <taxon>Bacteria</taxon>
        <taxon>Pseudomonadati</taxon>
        <taxon>Pseudomonadota</taxon>
        <taxon>Gammaproteobacteria</taxon>
        <taxon>SAR86 cluster</taxon>
    </lineage>
</organism>
<keyword evidence="2" id="KW-0472">Membrane</keyword>
<dbReference type="Proteomes" id="UP000315825">
    <property type="component" value="Unassembled WGS sequence"/>
</dbReference>
<accession>A0A520N1M0</accession>
<keyword evidence="2" id="KW-0812">Transmembrane</keyword>
<evidence type="ECO:0000313" key="3">
    <source>
        <dbReference type="EMBL" id="RZO27316.1"/>
    </source>
</evidence>
<reference evidence="3 4" key="1">
    <citation type="submission" date="2019-02" db="EMBL/GenBank/DDBJ databases">
        <title>Prokaryotic population dynamics and viral predation in marine succession experiment using metagenomics: the confinement effect.</title>
        <authorList>
            <person name="Haro-Moreno J.M."/>
            <person name="Rodriguez-Valera F."/>
            <person name="Lopez-Perez M."/>
        </authorList>
    </citation>
    <scope>NUCLEOTIDE SEQUENCE [LARGE SCALE GENOMIC DNA]</scope>
    <source>
        <strain evidence="3">MED-G159</strain>
    </source>
</reference>
<feature type="coiled-coil region" evidence="1">
    <location>
        <begin position="37"/>
        <end position="64"/>
    </location>
</feature>
<keyword evidence="1" id="KW-0175">Coiled coil</keyword>
<dbReference type="AlphaFoldDB" id="A0A520N1M0"/>
<feature type="transmembrane region" description="Helical" evidence="2">
    <location>
        <begin position="7"/>
        <end position="29"/>
    </location>
</feature>
<evidence type="ECO:0000256" key="2">
    <source>
        <dbReference type="SAM" id="Phobius"/>
    </source>
</evidence>
<proteinExistence type="predicted"/>
<protein>
    <submittedName>
        <fullName evidence="3">Uncharacterized protein</fullName>
    </submittedName>
</protein>